<protein>
    <recommendedName>
        <fullName evidence="4">DUF5134 domain-containing protein</fullName>
    </recommendedName>
</protein>
<comment type="caution">
    <text evidence="2">The sequence shown here is derived from an EMBL/GenBank/DDBJ whole genome shotgun (WGS) entry which is preliminary data.</text>
</comment>
<evidence type="ECO:0008006" key="4">
    <source>
        <dbReference type="Google" id="ProtNLM"/>
    </source>
</evidence>
<feature type="transmembrane region" description="Helical" evidence="1">
    <location>
        <begin position="162"/>
        <end position="179"/>
    </location>
</feature>
<sequence length="180" mass="18208">MGEILHLWALAPAAVGTCCMAADRRRARVPELVASAVMLLAMLDLVREEPLVVPIVWAALLLVSAMALAAVRGVQRRRADASPTVAGSVGMTVHSTIGMVVMAALVAMMGHHTASGTAPVTGMAGMHAGGGGLPALVALAVGVYAVASVVAALRAHTRLDRGQFVAMGASTALMALAVLV</sequence>
<dbReference type="RefSeq" id="WP_039395133.1">
    <property type="nucleotide sequence ID" value="NZ_JTDK01000002.1"/>
</dbReference>
<evidence type="ECO:0000256" key="1">
    <source>
        <dbReference type="SAM" id="Phobius"/>
    </source>
</evidence>
<evidence type="ECO:0000313" key="2">
    <source>
        <dbReference type="EMBL" id="KHK99434.1"/>
    </source>
</evidence>
<reference evidence="2 3" key="1">
    <citation type="submission" date="2014-11" db="EMBL/GenBank/DDBJ databases">
        <title>Genome sequence of Microbacterium mangrovi MUSC 115(T).</title>
        <authorList>
            <person name="Lee L.-H."/>
        </authorList>
    </citation>
    <scope>NUCLEOTIDE SEQUENCE [LARGE SCALE GENOMIC DNA]</scope>
    <source>
        <strain evidence="2 3">MUSC 115</strain>
    </source>
</reference>
<feature type="transmembrane region" description="Helical" evidence="1">
    <location>
        <begin position="131"/>
        <end position="153"/>
    </location>
</feature>
<evidence type="ECO:0000313" key="3">
    <source>
        <dbReference type="Proteomes" id="UP000031030"/>
    </source>
</evidence>
<keyword evidence="1" id="KW-0812">Transmembrane</keyword>
<feature type="transmembrane region" description="Helical" evidence="1">
    <location>
        <begin position="92"/>
        <end position="111"/>
    </location>
</feature>
<accession>A0A0B2A7F4</accession>
<feature type="transmembrane region" description="Helical" evidence="1">
    <location>
        <begin position="51"/>
        <end position="71"/>
    </location>
</feature>
<keyword evidence="3" id="KW-1185">Reference proteome</keyword>
<keyword evidence="1" id="KW-1133">Transmembrane helix</keyword>
<dbReference type="OrthoDB" id="5083454at2"/>
<dbReference type="EMBL" id="JTDK01000002">
    <property type="protein sequence ID" value="KHK99434.1"/>
    <property type="molecule type" value="Genomic_DNA"/>
</dbReference>
<dbReference type="Proteomes" id="UP000031030">
    <property type="component" value="Unassembled WGS sequence"/>
</dbReference>
<gene>
    <name evidence="2" type="ORF">LK09_01890</name>
</gene>
<dbReference type="STRING" id="1348253.LK09_01890"/>
<proteinExistence type="predicted"/>
<organism evidence="2 3">
    <name type="scientific">Microbacterium mangrovi</name>
    <dbReference type="NCBI Taxonomy" id="1348253"/>
    <lineage>
        <taxon>Bacteria</taxon>
        <taxon>Bacillati</taxon>
        <taxon>Actinomycetota</taxon>
        <taxon>Actinomycetes</taxon>
        <taxon>Micrococcales</taxon>
        <taxon>Microbacteriaceae</taxon>
        <taxon>Microbacterium</taxon>
    </lineage>
</organism>
<keyword evidence="1" id="KW-0472">Membrane</keyword>
<dbReference type="AlphaFoldDB" id="A0A0B2A7F4"/>
<name>A0A0B2A7F4_9MICO</name>